<keyword evidence="2" id="KW-1185">Reference proteome</keyword>
<comment type="caution">
    <text evidence="1">The sequence shown here is derived from an EMBL/GenBank/DDBJ whole genome shotgun (WGS) entry which is preliminary data.</text>
</comment>
<dbReference type="PROSITE" id="PS51257">
    <property type="entry name" value="PROKAR_LIPOPROTEIN"/>
    <property type="match status" value="1"/>
</dbReference>
<evidence type="ECO:0000313" key="1">
    <source>
        <dbReference type="EMBL" id="MEE1946286.1"/>
    </source>
</evidence>
<name>A0ABU7IAH4_9SPHI</name>
<gene>
    <name evidence="1" type="ORF">VRU48_14270</name>
</gene>
<evidence type="ECO:0000313" key="2">
    <source>
        <dbReference type="Proteomes" id="UP001336835"/>
    </source>
</evidence>
<dbReference type="Proteomes" id="UP001336835">
    <property type="component" value="Unassembled WGS sequence"/>
</dbReference>
<organism evidence="1 2">
    <name type="scientific">Pedobacter albus</name>
    <dbReference type="NCBI Taxonomy" id="3113905"/>
    <lineage>
        <taxon>Bacteria</taxon>
        <taxon>Pseudomonadati</taxon>
        <taxon>Bacteroidota</taxon>
        <taxon>Sphingobacteriia</taxon>
        <taxon>Sphingobacteriales</taxon>
        <taxon>Sphingobacteriaceae</taxon>
        <taxon>Pedobacter</taxon>
    </lineage>
</organism>
<dbReference type="RefSeq" id="WP_330108591.1">
    <property type="nucleotide sequence ID" value="NZ_JAZDQT010000002.1"/>
</dbReference>
<accession>A0ABU7IAH4</accession>
<proteinExistence type="predicted"/>
<evidence type="ECO:0008006" key="3">
    <source>
        <dbReference type="Google" id="ProtNLM"/>
    </source>
</evidence>
<reference evidence="1 2" key="1">
    <citation type="submission" date="2024-01" db="EMBL/GenBank/DDBJ databases">
        <title>Pedobacter sp. nov., isolated from fresh soil.</title>
        <authorList>
            <person name="Le N.T.T."/>
        </authorList>
    </citation>
    <scope>NUCLEOTIDE SEQUENCE [LARGE SCALE GENOMIC DNA]</scope>
    <source>
        <strain evidence="1 2">KR3-3</strain>
    </source>
</reference>
<dbReference type="EMBL" id="JAZDQT010000002">
    <property type="protein sequence ID" value="MEE1946286.1"/>
    <property type="molecule type" value="Genomic_DNA"/>
</dbReference>
<sequence length="172" mass="18621">MKRLVLSLIVICIVVTGCATVQSIIKSTFPYTAILTIPANTKSNTAQTVSSSTSSFDEIFGNQNGTSYIKDVKVASVRLDASNPTRQSLGIFKSVKLFLVNTSGSEVMVASRSDVSENIGNNLVLDIDNSRFVDDYIRGSNLKVRMEYVLRNSLASEVSVRAAINFSASPNK</sequence>
<protein>
    <recommendedName>
        <fullName evidence="3">DUF1735 domain-containing protein</fullName>
    </recommendedName>
</protein>